<dbReference type="PANTHER" id="PTHR48032:SF4">
    <property type="entry name" value="FI20028P1"/>
    <property type="match status" value="1"/>
</dbReference>
<keyword evidence="2 3" id="KW-0694">RNA-binding</keyword>
<dbReference type="OMA" id="HYHAMST"/>
<evidence type="ECO:0000313" key="7">
    <source>
        <dbReference type="Proteomes" id="UP000000305"/>
    </source>
</evidence>
<dbReference type="EMBL" id="GL732574">
    <property type="protein sequence ID" value="EFX75546.1"/>
    <property type="molecule type" value="Genomic_DNA"/>
</dbReference>
<dbReference type="PhylomeDB" id="E9GY64"/>
<dbReference type="InterPro" id="IPR012677">
    <property type="entry name" value="Nucleotide-bd_a/b_plait_sf"/>
</dbReference>
<evidence type="ECO:0000313" key="6">
    <source>
        <dbReference type="EMBL" id="EFX75546.1"/>
    </source>
</evidence>
<dbReference type="eggNOG" id="KOG4205">
    <property type="taxonomic scope" value="Eukaryota"/>
</dbReference>
<evidence type="ECO:0000256" key="1">
    <source>
        <dbReference type="ARBA" id="ARBA00022737"/>
    </source>
</evidence>
<dbReference type="InterPro" id="IPR000504">
    <property type="entry name" value="RRM_dom"/>
</dbReference>
<proteinExistence type="predicted"/>
<feature type="compositionally biased region" description="Polar residues" evidence="4">
    <location>
        <begin position="25"/>
        <end position="36"/>
    </location>
</feature>
<gene>
    <name evidence="6" type="ORF">DAPPUDRAFT_107767</name>
</gene>
<dbReference type="PROSITE" id="PS50102">
    <property type="entry name" value="RRM"/>
    <property type="match status" value="1"/>
</dbReference>
<dbReference type="Gene3D" id="3.30.70.330">
    <property type="match status" value="1"/>
</dbReference>
<evidence type="ECO:0000256" key="3">
    <source>
        <dbReference type="PROSITE-ProRule" id="PRU00176"/>
    </source>
</evidence>
<dbReference type="Pfam" id="PF00076">
    <property type="entry name" value="RRM_1"/>
    <property type="match status" value="1"/>
</dbReference>
<organism evidence="6 7">
    <name type="scientific">Daphnia pulex</name>
    <name type="common">Water flea</name>
    <dbReference type="NCBI Taxonomy" id="6669"/>
    <lineage>
        <taxon>Eukaryota</taxon>
        <taxon>Metazoa</taxon>
        <taxon>Ecdysozoa</taxon>
        <taxon>Arthropoda</taxon>
        <taxon>Crustacea</taxon>
        <taxon>Branchiopoda</taxon>
        <taxon>Diplostraca</taxon>
        <taxon>Cladocera</taxon>
        <taxon>Anomopoda</taxon>
        <taxon>Daphniidae</taxon>
        <taxon>Daphnia</taxon>
    </lineage>
</organism>
<dbReference type="KEGG" id="dpx:DAPPUDRAFT_107767"/>
<dbReference type="HOGENOM" id="CLU_012062_3_4_1"/>
<reference evidence="6 7" key="1">
    <citation type="journal article" date="2011" name="Science">
        <title>The ecoresponsive genome of Daphnia pulex.</title>
        <authorList>
            <person name="Colbourne J.K."/>
            <person name="Pfrender M.E."/>
            <person name="Gilbert D."/>
            <person name="Thomas W.K."/>
            <person name="Tucker A."/>
            <person name="Oakley T.H."/>
            <person name="Tokishita S."/>
            <person name="Aerts A."/>
            <person name="Arnold G.J."/>
            <person name="Basu M.K."/>
            <person name="Bauer D.J."/>
            <person name="Caceres C.E."/>
            <person name="Carmel L."/>
            <person name="Casola C."/>
            <person name="Choi J.H."/>
            <person name="Detter J.C."/>
            <person name="Dong Q."/>
            <person name="Dusheyko S."/>
            <person name="Eads B.D."/>
            <person name="Frohlich T."/>
            <person name="Geiler-Samerotte K.A."/>
            <person name="Gerlach D."/>
            <person name="Hatcher P."/>
            <person name="Jogdeo S."/>
            <person name="Krijgsveld J."/>
            <person name="Kriventseva E.V."/>
            <person name="Kultz D."/>
            <person name="Laforsch C."/>
            <person name="Lindquist E."/>
            <person name="Lopez J."/>
            <person name="Manak J.R."/>
            <person name="Muller J."/>
            <person name="Pangilinan J."/>
            <person name="Patwardhan R.P."/>
            <person name="Pitluck S."/>
            <person name="Pritham E.J."/>
            <person name="Rechtsteiner A."/>
            <person name="Rho M."/>
            <person name="Rogozin I.B."/>
            <person name="Sakarya O."/>
            <person name="Salamov A."/>
            <person name="Schaack S."/>
            <person name="Shapiro H."/>
            <person name="Shiga Y."/>
            <person name="Skalitzky C."/>
            <person name="Smith Z."/>
            <person name="Souvorov A."/>
            <person name="Sung W."/>
            <person name="Tang Z."/>
            <person name="Tsuchiya D."/>
            <person name="Tu H."/>
            <person name="Vos H."/>
            <person name="Wang M."/>
            <person name="Wolf Y.I."/>
            <person name="Yamagata H."/>
            <person name="Yamada T."/>
            <person name="Ye Y."/>
            <person name="Shaw J.R."/>
            <person name="Andrews J."/>
            <person name="Crease T.J."/>
            <person name="Tang H."/>
            <person name="Lucas S.M."/>
            <person name="Robertson H.M."/>
            <person name="Bork P."/>
            <person name="Koonin E.V."/>
            <person name="Zdobnov E.M."/>
            <person name="Grigoriev I.V."/>
            <person name="Lynch M."/>
            <person name="Boore J.L."/>
        </authorList>
    </citation>
    <scope>NUCLEOTIDE SEQUENCE [LARGE SCALE GENOMIC DNA]</scope>
</reference>
<dbReference type="PANTHER" id="PTHR48032">
    <property type="entry name" value="RNA-BINDING PROTEIN MUSASHI HOMOLOG RBP6"/>
    <property type="match status" value="1"/>
</dbReference>
<dbReference type="OrthoDB" id="1875751at2759"/>
<feature type="domain" description="RRM" evidence="5">
    <location>
        <begin position="41"/>
        <end position="84"/>
    </location>
</feature>
<evidence type="ECO:0000256" key="2">
    <source>
        <dbReference type="ARBA" id="ARBA00022884"/>
    </source>
</evidence>
<dbReference type="STRING" id="6669.E9GY64"/>
<keyword evidence="7" id="KW-1185">Reference proteome</keyword>
<sequence>MDSNSNSSAGRGMKTDVGMSGLALDQSSSSGRSTPTDLPHNKLFVGGLSWQTSADKLGEYFGQYGTIIDVQVLKDPLTQEDRPKTRDAQEQWQSDVFIQDEEGLRRWCQSGHVSRRSRGLFQSIWTRRGGRYADGPADETSPRIRIRHIRERGVVDRICEIHYHMIKDKKVECKKAQPKEAILASNTSALLAAKHSVLLNGFGVAGLALEVAHVQQSSVIQVAALHFLATQAAQVQAAVVAHQQQAALAQSAVASAGYGKLLSSYPPLSSYRYSPYSLPGAAQGNVQAAAAAAAMAAASSGHHHHYHAMSTASTATQQAAAYQGYNLANVDMSSFQGIDWNQIYGMGM</sequence>
<dbReference type="AlphaFoldDB" id="E9GY64"/>
<dbReference type="FunCoup" id="E9GY64">
    <property type="interactions" value="96"/>
</dbReference>
<dbReference type="InParanoid" id="E9GY64"/>
<dbReference type="InterPro" id="IPR035979">
    <property type="entry name" value="RBD_domain_sf"/>
</dbReference>
<name>E9GY64_DAPPU</name>
<dbReference type="GO" id="GO:0003723">
    <property type="term" value="F:RNA binding"/>
    <property type="evidence" value="ECO:0007669"/>
    <property type="project" value="UniProtKB-UniRule"/>
</dbReference>
<evidence type="ECO:0000256" key="4">
    <source>
        <dbReference type="SAM" id="MobiDB-lite"/>
    </source>
</evidence>
<dbReference type="SUPFAM" id="SSF54928">
    <property type="entry name" value="RNA-binding domain, RBD"/>
    <property type="match status" value="1"/>
</dbReference>
<keyword evidence="1" id="KW-0677">Repeat</keyword>
<dbReference type="Proteomes" id="UP000000305">
    <property type="component" value="Unassembled WGS sequence"/>
</dbReference>
<protein>
    <recommendedName>
        <fullName evidence="5">RRM domain-containing protein</fullName>
    </recommendedName>
</protein>
<feature type="region of interest" description="Disordered" evidence="4">
    <location>
        <begin position="1"/>
        <end position="40"/>
    </location>
</feature>
<evidence type="ECO:0000259" key="5">
    <source>
        <dbReference type="PROSITE" id="PS50102"/>
    </source>
</evidence>
<accession>E9GY64</accession>